<dbReference type="SMART" id="SM00220">
    <property type="entry name" value="S_TKc"/>
    <property type="match status" value="1"/>
</dbReference>
<dbReference type="Gene3D" id="3.30.200.20">
    <property type="entry name" value="Phosphorylase Kinase, domain 1"/>
    <property type="match status" value="1"/>
</dbReference>
<dbReference type="PANTHER" id="PTHR43289">
    <property type="entry name" value="MITOGEN-ACTIVATED PROTEIN KINASE KINASE KINASE 20-RELATED"/>
    <property type="match status" value="1"/>
</dbReference>
<dbReference type="Pfam" id="PF00069">
    <property type="entry name" value="Pkinase"/>
    <property type="match status" value="1"/>
</dbReference>
<sequence>MSREPTPTPPADWDRLAELFERIRAADPGLRAEILEALRVDAPAVAGEIEAMLDASPASAALELESRFSSGDVPASLAPGDRVGPWRIDRFLARGGMGEVYLAARADGVVEQRAAVKLLRPGIASPDLLDRFRLERSLLARLEHPGVAPLLDAGTAADGRPYLALRYVDGRPITHYCAETGASPERRAQLFVDLCRTVQFAHTHLVVHRDLKPSNVLVSDDGRVHLLDFGIAKLLGQRDGSEGLTEPTRALELAPMTPQRAAPEQRRGEPPTTATDVWALGILLYELFTGELPPHSSDALGGEVSAKTAGLDRDRASILSRALAREPGRRYASAGELAADVERWLAGEPVKARADSFAYRLSRFLGRHRLAATAATAAGLALAALAAISIVRSREATRERQSAADAAARSEAVVDMVVELFGGLDPVAGADIDTVRVADLIALGEARAERLANQPDVQARLRHVLGRIQLERSVWKPALALLRLARDAEVRRLAADDPAIVQLQLDYARALHSSGDRAGALAEARAARARAENPANPDPKLAIAARVTMGAFAEGEEGEALVRSGIAALRSSPDSDPLDLAAAVTALAWRRQLAGDKAEAREYFSEALEILRRERGESHPHTLGLRSNLASLLADPDERLAAHQAILALRRQKLGDRHYLVANSWSAIGKAHLDDGSFTAAAEAYEAARSIWEETAGEGHAMTKAAARNRDRARELEAAAR</sequence>
<dbReference type="GO" id="GO:0004674">
    <property type="term" value="F:protein serine/threonine kinase activity"/>
    <property type="evidence" value="ECO:0007669"/>
    <property type="project" value="UniProtKB-KW"/>
</dbReference>
<keyword evidence="1" id="KW-0808">Transferase</keyword>
<dbReference type="CDD" id="cd14014">
    <property type="entry name" value="STKc_PknB_like"/>
    <property type="match status" value="1"/>
</dbReference>
<dbReference type="InterPro" id="IPR000719">
    <property type="entry name" value="Prot_kinase_dom"/>
</dbReference>
<dbReference type="GO" id="GO:0005524">
    <property type="term" value="F:ATP binding"/>
    <property type="evidence" value="ECO:0007669"/>
    <property type="project" value="UniProtKB-KW"/>
</dbReference>
<evidence type="ECO:0000256" key="4">
    <source>
        <dbReference type="ARBA" id="ARBA00022840"/>
    </source>
</evidence>
<dbReference type="PANTHER" id="PTHR43289:SF34">
    <property type="entry name" value="SERINE_THREONINE-PROTEIN KINASE YBDM-RELATED"/>
    <property type="match status" value="1"/>
</dbReference>
<evidence type="ECO:0000259" key="5">
    <source>
        <dbReference type="PROSITE" id="PS50011"/>
    </source>
</evidence>
<evidence type="ECO:0000256" key="1">
    <source>
        <dbReference type="ARBA" id="ARBA00022679"/>
    </source>
</evidence>
<keyword evidence="2" id="KW-0547">Nucleotide-binding</keyword>
<keyword evidence="3 6" id="KW-0418">Kinase</keyword>
<keyword evidence="4" id="KW-0067">ATP-binding</keyword>
<dbReference type="SUPFAM" id="SSF48452">
    <property type="entry name" value="TPR-like"/>
    <property type="match status" value="1"/>
</dbReference>
<dbReference type="SUPFAM" id="SSF56112">
    <property type="entry name" value="Protein kinase-like (PK-like)"/>
    <property type="match status" value="1"/>
</dbReference>
<dbReference type="EMBL" id="JX649901">
    <property type="protein sequence ID" value="AGC72412.1"/>
    <property type="molecule type" value="Genomic_DNA"/>
</dbReference>
<protein>
    <submittedName>
        <fullName evidence="6">Serine/threonine protein kinase</fullName>
    </submittedName>
</protein>
<evidence type="ECO:0000313" key="6">
    <source>
        <dbReference type="EMBL" id="AGC72412.1"/>
    </source>
</evidence>
<proteinExistence type="predicted"/>
<accession>L7VTG1</accession>
<dbReference type="InterPro" id="IPR008271">
    <property type="entry name" value="Ser/Thr_kinase_AS"/>
</dbReference>
<dbReference type="PROSITE" id="PS50011">
    <property type="entry name" value="PROTEIN_KINASE_DOM"/>
    <property type="match status" value="1"/>
</dbReference>
<feature type="domain" description="Protein kinase" evidence="5">
    <location>
        <begin position="86"/>
        <end position="345"/>
    </location>
</feature>
<dbReference type="InterPro" id="IPR011009">
    <property type="entry name" value="Kinase-like_dom_sf"/>
</dbReference>
<evidence type="ECO:0000256" key="2">
    <source>
        <dbReference type="ARBA" id="ARBA00022741"/>
    </source>
</evidence>
<dbReference type="Gene3D" id="1.10.510.10">
    <property type="entry name" value="Transferase(Phosphotransferase) domain 1"/>
    <property type="match status" value="1"/>
</dbReference>
<dbReference type="PROSITE" id="PS00108">
    <property type="entry name" value="PROTEIN_KINASE_ST"/>
    <property type="match status" value="1"/>
</dbReference>
<dbReference type="InterPro" id="IPR011990">
    <property type="entry name" value="TPR-like_helical_dom_sf"/>
</dbReference>
<keyword evidence="6" id="KW-0723">Serine/threonine-protein kinase</keyword>
<name>L7VTG1_9BACT</name>
<dbReference type="AlphaFoldDB" id="L7VTG1"/>
<dbReference type="Gene3D" id="1.25.40.10">
    <property type="entry name" value="Tetratricopeptide repeat domain"/>
    <property type="match status" value="2"/>
</dbReference>
<organism evidence="6">
    <name type="scientific">uncultured bacterium A1Q1_fos_2037</name>
    <dbReference type="NCBI Taxonomy" id="1256558"/>
    <lineage>
        <taxon>Bacteria</taxon>
        <taxon>environmental samples</taxon>
    </lineage>
</organism>
<evidence type="ECO:0000256" key="3">
    <source>
        <dbReference type="ARBA" id="ARBA00022777"/>
    </source>
</evidence>
<reference evidence="6" key="1">
    <citation type="submission" date="2012-09" db="EMBL/GenBank/DDBJ databases">
        <title>Metagenomic Characterization of a Microbial Community in Wastewater Detects High Levels of Antibiotic Resistance.</title>
        <authorList>
            <person name="Abrams M."/>
            <person name="Caldwell A."/>
            <person name="Vandaei E."/>
            <person name="Lee W."/>
            <person name="Perrott J."/>
            <person name="Khan S.Y."/>
            <person name="Ta J."/>
            <person name="Romero D."/>
            <person name="Nguyen V."/>
            <person name="Pourmand N."/>
            <person name="Ouverney C.C."/>
        </authorList>
    </citation>
    <scope>NUCLEOTIDE SEQUENCE</scope>
</reference>